<keyword evidence="3" id="KW-1185">Reference proteome</keyword>
<evidence type="ECO:0000313" key="2">
    <source>
        <dbReference type="EMBL" id="CAH2301382.1"/>
    </source>
</evidence>
<evidence type="ECO:0000256" key="1">
    <source>
        <dbReference type="SAM" id="MobiDB-lite"/>
    </source>
</evidence>
<name>A0AAD1SH20_PELCU</name>
<feature type="compositionally biased region" description="Polar residues" evidence="1">
    <location>
        <begin position="50"/>
        <end position="60"/>
    </location>
</feature>
<gene>
    <name evidence="2" type="ORF">PECUL_23A047209</name>
</gene>
<organism evidence="2 3">
    <name type="scientific">Pelobates cultripes</name>
    <name type="common">Western spadefoot toad</name>
    <dbReference type="NCBI Taxonomy" id="61616"/>
    <lineage>
        <taxon>Eukaryota</taxon>
        <taxon>Metazoa</taxon>
        <taxon>Chordata</taxon>
        <taxon>Craniata</taxon>
        <taxon>Vertebrata</taxon>
        <taxon>Euteleostomi</taxon>
        <taxon>Amphibia</taxon>
        <taxon>Batrachia</taxon>
        <taxon>Anura</taxon>
        <taxon>Pelobatoidea</taxon>
        <taxon>Pelobatidae</taxon>
        <taxon>Pelobates</taxon>
    </lineage>
</organism>
<dbReference type="EMBL" id="OW240917">
    <property type="protein sequence ID" value="CAH2301382.1"/>
    <property type="molecule type" value="Genomic_DNA"/>
</dbReference>
<feature type="region of interest" description="Disordered" evidence="1">
    <location>
        <begin position="30"/>
        <end position="63"/>
    </location>
</feature>
<dbReference type="AlphaFoldDB" id="A0AAD1SH20"/>
<proteinExistence type="predicted"/>
<sequence length="108" mass="12227">MAEGLKKWEIAQQVPPPAIINFAAKHSSLTAEPTLHAHPAARRHRRGNTEDTQQQATKSDVQLPLRVHTMLQRHRCGRLTLTGLQPKGFDSYTTRQHHEQQQPQRGIG</sequence>
<evidence type="ECO:0000313" key="3">
    <source>
        <dbReference type="Proteomes" id="UP001295444"/>
    </source>
</evidence>
<dbReference type="Proteomes" id="UP001295444">
    <property type="component" value="Chromosome 06"/>
</dbReference>
<protein>
    <submittedName>
        <fullName evidence="2">Uncharacterized protein</fullName>
    </submittedName>
</protein>
<reference evidence="2" key="1">
    <citation type="submission" date="2022-03" db="EMBL/GenBank/DDBJ databases">
        <authorList>
            <person name="Alioto T."/>
            <person name="Alioto T."/>
            <person name="Gomez Garrido J."/>
        </authorList>
    </citation>
    <scope>NUCLEOTIDE SEQUENCE</scope>
</reference>
<feature type="region of interest" description="Disordered" evidence="1">
    <location>
        <begin position="79"/>
        <end position="108"/>
    </location>
</feature>
<accession>A0AAD1SH20</accession>